<evidence type="ECO:0000256" key="3">
    <source>
        <dbReference type="ARBA" id="ARBA00022723"/>
    </source>
</evidence>
<accession>A0A4S2KIR5</accession>
<evidence type="ECO:0000256" key="4">
    <source>
        <dbReference type="ARBA" id="ARBA00022771"/>
    </source>
</evidence>
<name>A0A4S2KIR5_9HYME</name>
<keyword evidence="11" id="KW-0131">Cell cycle</keyword>
<dbReference type="PANTHER" id="PTHR46600:SF1">
    <property type="entry name" value="THAP DOMAIN-CONTAINING PROTEIN 1"/>
    <property type="match status" value="1"/>
</dbReference>
<evidence type="ECO:0000256" key="1">
    <source>
        <dbReference type="ARBA" id="ARBA00004642"/>
    </source>
</evidence>
<dbReference type="Proteomes" id="UP000310200">
    <property type="component" value="Unassembled WGS sequence"/>
</dbReference>
<keyword evidence="15" id="KW-1185">Reference proteome</keyword>
<evidence type="ECO:0000259" key="13">
    <source>
        <dbReference type="PROSITE" id="PS50950"/>
    </source>
</evidence>
<comment type="similarity">
    <text evidence="2">Belongs to the THAP1 family.</text>
</comment>
<dbReference type="InterPro" id="IPR006612">
    <property type="entry name" value="THAP_Znf"/>
</dbReference>
<evidence type="ECO:0000256" key="5">
    <source>
        <dbReference type="ARBA" id="ARBA00022833"/>
    </source>
</evidence>
<reference evidence="14 15" key="1">
    <citation type="journal article" date="2019" name="Philos. Trans. R. Soc. Lond., B, Biol. Sci.">
        <title>Ant behaviour and brain gene expression of defending hosts depend on the ecological success of the intruding social parasite.</title>
        <authorList>
            <person name="Kaur R."/>
            <person name="Stoldt M."/>
            <person name="Jongepier E."/>
            <person name="Feldmeyer B."/>
            <person name="Menzel F."/>
            <person name="Bornberg-Bauer E."/>
            <person name="Foitzik S."/>
        </authorList>
    </citation>
    <scope>NUCLEOTIDE SEQUENCE [LARGE SCALE GENOMIC DNA]</scope>
    <source>
        <tissue evidence="14">Whole body</tissue>
    </source>
</reference>
<evidence type="ECO:0000256" key="10">
    <source>
        <dbReference type="ARBA" id="ARBA00023242"/>
    </source>
</evidence>
<feature type="domain" description="THAP-type" evidence="13">
    <location>
        <begin position="1"/>
        <end position="93"/>
    </location>
</feature>
<evidence type="ECO:0000256" key="12">
    <source>
        <dbReference type="PROSITE-ProRule" id="PRU00309"/>
    </source>
</evidence>
<keyword evidence="6" id="KW-0805">Transcription regulation</keyword>
<dbReference type="InterPro" id="IPR026516">
    <property type="entry name" value="THAP1/10"/>
</dbReference>
<comment type="subcellular location">
    <subcellularLocation>
        <location evidence="1">Nucleus</location>
        <location evidence="1">Nucleoplasm</location>
    </subcellularLocation>
</comment>
<evidence type="ECO:0000256" key="7">
    <source>
        <dbReference type="ARBA" id="ARBA00023054"/>
    </source>
</evidence>
<evidence type="ECO:0000313" key="15">
    <source>
        <dbReference type="Proteomes" id="UP000310200"/>
    </source>
</evidence>
<dbReference type="InterPro" id="IPR038441">
    <property type="entry name" value="THAP_Znf_sf"/>
</dbReference>
<comment type="caution">
    <text evidence="14">The sequence shown here is derived from an EMBL/GenBank/DDBJ whole genome shotgun (WGS) entry which is preliminary data.</text>
</comment>
<organism evidence="14 15">
    <name type="scientific">Temnothorax longispinosus</name>
    <dbReference type="NCBI Taxonomy" id="300112"/>
    <lineage>
        <taxon>Eukaryota</taxon>
        <taxon>Metazoa</taxon>
        <taxon>Ecdysozoa</taxon>
        <taxon>Arthropoda</taxon>
        <taxon>Hexapoda</taxon>
        <taxon>Insecta</taxon>
        <taxon>Pterygota</taxon>
        <taxon>Neoptera</taxon>
        <taxon>Endopterygota</taxon>
        <taxon>Hymenoptera</taxon>
        <taxon>Apocrita</taxon>
        <taxon>Aculeata</taxon>
        <taxon>Formicoidea</taxon>
        <taxon>Formicidae</taxon>
        <taxon>Myrmicinae</taxon>
        <taxon>Temnothorax</taxon>
    </lineage>
</organism>
<evidence type="ECO:0000256" key="2">
    <source>
        <dbReference type="ARBA" id="ARBA00006177"/>
    </source>
</evidence>
<evidence type="ECO:0000256" key="6">
    <source>
        <dbReference type="ARBA" id="ARBA00023015"/>
    </source>
</evidence>
<dbReference type="PANTHER" id="PTHR46600">
    <property type="entry name" value="THAP DOMAIN-CONTAINING"/>
    <property type="match status" value="1"/>
</dbReference>
<dbReference type="GO" id="GO:0043565">
    <property type="term" value="F:sequence-specific DNA binding"/>
    <property type="evidence" value="ECO:0007669"/>
    <property type="project" value="InterPro"/>
</dbReference>
<keyword evidence="3" id="KW-0479">Metal-binding</keyword>
<dbReference type="Pfam" id="PF05485">
    <property type="entry name" value="THAP"/>
    <property type="match status" value="1"/>
</dbReference>
<dbReference type="SMART" id="SM00692">
    <property type="entry name" value="DM3"/>
    <property type="match status" value="1"/>
</dbReference>
<keyword evidence="5" id="KW-0862">Zinc</keyword>
<proteinExistence type="inferred from homology"/>
<dbReference type="GO" id="GO:0008270">
    <property type="term" value="F:zinc ion binding"/>
    <property type="evidence" value="ECO:0007669"/>
    <property type="project" value="UniProtKB-KW"/>
</dbReference>
<keyword evidence="4 12" id="KW-0863">Zinc-finger</keyword>
<keyword evidence="10" id="KW-0539">Nucleus</keyword>
<dbReference type="GO" id="GO:0005654">
    <property type="term" value="C:nucleoplasm"/>
    <property type="evidence" value="ECO:0007669"/>
    <property type="project" value="UniProtKB-SubCell"/>
</dbReference>
<evidence type="ECO:0000313" key="14">
    <source>
        <dbReference type="EMBL" id="TGZ49006.1"/>
    </source>
</evidence>
<evidence type="ECO:0000256" key="9">
    <source>
        <dbReference type="ARBA" id="ARBA00023163"/>
    </source>
</evidence>
<keyword evidence="9" id="KW-0804">Transcription</keyword>
<keyword evidence="8 12" id="KW-0238">DNA-binding</keyword>
<evidence type="ECO:0000256" key="11">
    <source>
        <dbReference type="ARBA" id="ARBA00023306"/>
    </source>
</evidence>
<dbReference type="Gene3D" id="6.20.210.20">
    <property type="entry name" value="THAP domain"/>
    <property type="match status" value="1"/>
</dbReference>
<dbReference type="PROSITE" id="PS50950">
    <property type="entry name" value="ZF_THAP"/>
    <property type="match status" value="1"/>
</dbReference>
<keyword evidence="7" id="KW-0175">Coiled coil</keyword>
<evidence type="ECO:0000256" key="8">
    <source>
        <dbReference type="ARBA" id="ARBA00023125"/>
    </source>
</evidence>
<dbReference type="EMBL" id="QBLH01002272">
    <property type="protein sequence ID" value="TGZ49006.1"/>
    <property type="molecule type" value="Genomic_DNA"/>
</dbReference>
<gene>
    <name evidence="14" type="ORF">DBV15_06676</name>
</gene>
<sequence length="208" mass="24184">MPVRCAAIACGNTMDIKRKPVVQIELEKVMKITFHVFPSDPVRRAEWIRILRLENKNINNRSRLCSLHFKEEHIDRTSLVYVRLRENAVPHIFEDLYDKMDTVETASALPKFLNTQVKTESNLDQHSAVLSKCDKGTNTSLSLLQKATQDRGTRISPERIWNMNASNMEAIRKTSSFQIKHLRRRVQTLKQQICRKDKKIAIMKTVLK</sequence>
<dbReference type="SUPFAM" id="SSF57716">
    <property type="entry name" value="Glucocorticoid receptor-like (DNA-binding domain)"/>
    <property type="match status" value="1"/>
</dbReference>
<dbReference type="AlphaFoldDB" id="A0A4S2KIR5"/>
<dbReference type="SMART" id="SM00980">
    <property type="entry name" value="THAP"/>
    <property type="match status" value="1"/>
</dbReference>
<protein>
    <submittedName>
        <fullName evidence="14">Thap domain-containing protein 2</fullName>
    </submittedName>
</protein>